<dbReference type="EMBL" id="UINC01134932">
    <property type="protein sequence ID" value="SVD18775.1"/>
    <property type="molecule type" value="Genomic_DNA"/>
</dbReference>
<gene>
    <name evidence="1" type="ORF">METZ01_LOCUS371629</name>
</gene>
<reference evidence="1" key="1">
    <citation type="submission" date="2018-05" db="EMBL/GenBank/DDBJ databases">
        <authorList>
            <person name="Lanie J.A."/>
            <person name="Ng W.-L."/>
            <person name="Kazmierczak K.M."/>
            <person name="Andrzejewski T.M."/>
            <person name="Davidsen T.M."/>
            <person name="Wayne K.J."/>
            <person name="Tettelin H."/>
            <person name="Glass J.I."/>
            <person name="Rusch D."/>
            <person name="Podicherti R."/>
            <person name="Tsui H.-C.T."/>
            <person name="Winkler M.E."/>
        </authorList>
    </citation>
    <scope>NUCLEOTIDE SEQUENCE</scope>
</reference>
<proteinExistence type="predicted"/>
<evidence type="ECO:0000313" key="1">
    <source>
        <dbReference type="EMBL" id="SVD18775.1"/>
    </source>
</evidence>
<dbReference type="AlphaFoldDB" id="A0A382TAE6"/>
<name>A0A382TAE6_9ZZZZ</name>
<feature type="non-terminal residue" evidence="1">
    <location>
        <position position="31"/>
    </location>
</feature>
<accession>A0A382TAE6</accession>
<sequence length="31" mass="3657">MKNKLDKFSIHAINRNELYTSIQTTKGFLNM</sequence>
<organism evidence="1">
    <name type="scientific">marine metagenome</name>
    <dbReference type="NCBI Taxonomy" id="408172"/>
    <lineage>
        <taxon>unclassified sequences</taxon>
        <taxon>metagenomes</taxon>
        <taxon>ecological metagenomes</taxon>
    </lineage>
</organism>
<protein>
    <submittedName>
        <fullName evidence="1">Uncharacterized protein</fullName>
    </submittedName>
</protein>